<sequence length="242" mass="27228">MIVNLFLAAFCALLIGWRLQRYFEHFAEEFNRTLQQYYQDCHADVTAQPLADDYQWLPPLRKRYFRLLPLGLALAALPIGYFQPDFLSLLSLLCWLGLLIAIGVIDFYYRLISTALCQALLLLALFGAWQGIWAVSLAQSVQSLLIALAVSTLFYQLSKRLYRREVFGEGDCWLISALAAFYPWQQLPLLLLCASLLTLLGALCACARAVFSPQALGEQELPFAPALNISAVLLFCHNATLL</sequence>
<dbReference type="STRING" id="1122938.SAMN05660772_00250"/>
<proteinExistence type="inferred from homology"/>
<organism evidence="4 5">
    <name type="scientific">Pasteurella testudinis DSM 23072</name>
    <dbReference type="NCBI Taxonomy" id="1122938"/>
    <lineage>
        <taxon>Bacteria</taxon>
        <taxon>Pseudomonadati</taxon>
        <taxon>Pseudomonadota</taxon>
        <taxon>Gammaproteobacteria</taxon>
        <taxon>Pasteurellales</taxon>
        <taxon>Pasteurellaceae</taxon>
        <taxon>Pasteurella</taxon>
    </lineage>
</organism>
<dbReference type="GO" id="GO:0004190">
    <property type="term" value="F:aspartic-type endopeptidase activity"/>
    <property type="evidence" value="ECO:0007669"/>
    <property type="project" value="InterPro"/>
</dbReference>
<comment type="similarity">
    <text evidence="1">Belongs to the peptidase A24 family.</text>
</comment>
<dbReference type="Pfam" id="PF01478">
    <property type="entry name" value="Peptidase_A24"/>
    <property type="match status" value="1"/>
</dbReference>
<dbReference type="PANTHER" id="PTHR30487">
    <property type="entry name" value="TYPE 4 PREPILIN-LIKE PROTEINS LEADER PEPTIDE-PROCESSING ENZYME"/>
    <property type="match status" value="1"/>
</dbReference>
<evidence type="ECO:0000259" key="3">
    <source>
        <dbReference type="Pfam" id="PF01478"/>
    </source>
</evidence>
<feature type="domain" description="Prepilin type IV endopeptidase peptidase" evidence="3">
    <location>
        <begin position="96"/>
        <end position="201"/>
    </location>
</feature>
<reference evidence="5" key="1">
    <citation type="submission" date="2017-04" db="EMBL/GenBank/DDBJ databases">
        <authorList>
            <person name="Varghese N."/>
            <person name="Submissions S."/>
        </authorList>
    </citation>
    <scope>NUCLEOTIDE SEQUENCE [LARGE SCALE GENOMIC DNA]</scope>
    <source>
        <strain evidence="5">DSM 23072</strain>
    </source>
</reference>
<evidence type="ECO:0000313" key="4">
    <source>
        <dbReference type="EMBL" id="SMB78866.1"/>
    </source>
</evidence>
<dbReference type="Gene3D" id="1.20.120.1220">
    <property type="match status" value="1"/>
</dbReference>
<dbReference type="Proteomes" id="UP000192408">
    <property type="component" value="Unassembled WGS sequence"/>
</dbReference>
<dbReference type="PANTHER" id="PTHR30487:SF0">
    <property type="entry name" value="PREPILIN LEADER PEPTIDASE_N-METHYLTRANSFERASE-RELATED"/>
    <property type="match status" value="1"/>
</dbReference>
<dbReference type="AlphaFoldDB" id="A0A1W1UCQ0"/>
<dbReference type="RefSeq" id="WP_084255503.1">
    <property type="nucleotide sequence ID" value="NZ_FWWV01000001.1"/>
</dbReference>
<protein>
    <submittedName>
        <fullName evidence="4">Leader peptidase HopD</fullName>
    </submittedName>
</protein>
<dbReference type="GO" id="GO:0005886">
    <property type="term" value="C:plasma membrane"/>
    <property type="evidence" value="ECO:0007669"/>
    <property type="project" value="TreeGrafter"/>
</dbReference>
<evidence type="ECO:0000313" key="5">
    <source>
        <dbReference type="Proteomes" id="UP000192408"/>
    </source>
</evidence>
<keyword evidence="2" id="KW-0812">Transmembrane</keyword>
<keyword evidence="5" id="KW-1185">Reference proteome</keyword>
<feature type="transmembrane region" description="Helical" evidence="2">
    <location>
        <begin position="89"/>
        <end position="111"/>
    </location>
</feature>
<dbReference type="EMBL" id="FWWV01000001">
    <property type="protein sequence ID" value="SMB78866.1"/>
    <property type="molecule type" value="Genomic_DNA"/>
</dbReference>
<accession>A0A1W1UCQ0</accession>
<gene>
    <name evidence="4" type="ORF">SAMN05660772_00250</name>
</gene>
<dbReference type="InterPro" id="IPR000045">
    <property type="entry name" value="Prepilin_IV_endopep_pep"/>
</dbReference>
<feature type="transmembrane region" description="Helical" evidence="2">
    <location>
        <begin position="64"/>
        <end position="82"/>
    </location>
</feature>
<feature type="transmembrane region" description="Helical" evidence="2">
    <location>
        <begin position="131"/>
        <end position="154"/>
    </location>
</feature>
<feature type="transmembrane region" description="Helical" evidence="2">
    <location>
        <begin position="189"/>
        <end position="211"/>
    </location>
</feature>
<keyword evidence="2" id="KW-0472">Membrane</keyword>
<dbReference type="GO" id="GO:0006465">
    <property type="term" value="P:signal peptide processing"/>
    <property type="evidence" value="ECO:0007669"/>
    <property type="project" value="TreeGrafter"/>
</dbReference>
<dbReference type="InterPro" id="IPR050882">
    <property type="entry name" value="Prepilin_peptidase/N-MTase"/>
</dbReference>
<evidence type="ECO:0000256" key="2">
    <source>
        <dbReference type="SAM" id="Phobius"/>
    </source>
</evidence>
<evidence type="ECO:0000256" key="1">
    <source>
        <dbReference type="ARBA" id="ARBA00005801"/>
    </source>
</evidence>
<name>A0A1W1UCQ0_9PAST</name>
<keyword evidence="2" id="KW-1133">Transmembrane helix</keyword>